<reference evidence="5" key="1">
    <citation type="submission" date="2018-06" db="EMBL/GenBank/DDBJ databases">
        <authorList>
            <person name="Zhirakovskaya E."/>
        </authorList>
    </citation>
    <scope>NUCLEOTIDE SEQUENCE</scope>
</reference>
<keyword evidence="2" id="KW-0540">Nuclease</keyword>
<protein>
    <recommendedName>
        <fullName evidence="6">DUF86 domain-containing protein</fullName>
    </recommendedName>
</protein>
<dbReference type="GO" id="GO:0110001">
    <property type="term" value="C:toxin-antitoxin complex"/>
    <property type="evidence" value="ECO:0007669"/>
    <property type="project" value="InterPro"/>
</dbReference>
<evidence type="ECO:0000256" key="1">
    <source>
        <dbReference type="ARBA" id="ARBA00022649"/>
    </source>
</evidence>
<dbReference type="PANTHER" id="PTHR33397">
    <property type="entry name" value="UPF0331 PROTEIN YUTE"/>
    <property type="match status" value="1"/>
</dbReference>
<dbReference type="Gene3D" id="1.20.120.580">
    <property type="entry name" value="bsu32300-like"/>
    <property type="match status" value="1"/>
</dbReference>
<dbReference type="GO" id="GO:0016787">
    <property type="term" value="F:hydrolase activity"/>
    <property type="evidence" value="ECO:0007669"/>
    <property type="project" value="UniProtKB-KW"/>
</dbReference>
<dbReference type="InterPro" id="IPR052379">
    <property type="entry name" value="Type_VII_TA_RNase"/>
</dbReference>
<dbReference type="InterPro" id="IPR008201">
    <property type="entry name" value="HepT-like"/>
</dbReference>
<keyword evidence="1" id="KW-1277">Toxin-antitoxin system</keyword>
<proteinExistence type="inferred from homology"/>
<evidence type="ECO:0000256" key="3">
    <source>
        <dbReference type="ARBA" id="ARBA00022801"/>
    </source>
</evidence>
<dbReference type="AlphaFoldDB" id="A0A3B0VN22"/>
<dbReference type="EMBL" id="UOEU01000459">
    <property type="protein sequence ID" value="VAW33556.1"/>
    <property type="molecule type" value="Genomic_DNA"/>
</dbReference>
<gene>
    <name evidence="5" type="ORF">MNBD_CHLOROFLEXI01-2688</name>
</gene>
<accession>A0A3B0VN22</accession>
<dbReference type="GO" id="GO:0004540">
    <property type="term" value="F:RNA nuclease activity"/>
    <property type="evidence" value="ECO:0007669"/>
    <property type="project" value="InterPro"/>
</dbReference>
<evidence type="ECO:0008006" key="6">
    <source>
        <dbReference type="Google" id="ProtNLM"/>
    </source>
</evidence>
<sequence>MNDIVINKIQSIQRCIVRARDELGADPTGFAENYTRQDAAVLNVLRACEQSIDLANHLIKTYKMGIPTASADSFALLQQQGVIDDDLRQKLASMVHFRNTIIHQYQRMDIAIVQAVIKSGLDDLIRLGDNVMAWLSA</sequence>
<dbReference type="PANTHER" id="PTHR33397:SF3">
    <property type="entry name" value="MRNA NUCLEASE HEPT"/>
    <property type="match status" value="1"/>
</dbReference>
<evidence type="ECO:0000256" key="4">
    <source>
        <dbReference type="ARBA" id="ARBA00024207"/>
    </source>
</evidence>
<name>A0A3B0VN22_9ZZZZ</name>
<organism evidence="5">
    <name type="scientific">hydrothermal vent metagenome</name>
    <dbReference type="NCBI Taxonomy" id="652676"/>
    <lineage>
        <taxon>unclassified sequences</taxon>
        <taxon>metagenomes</taxon>
        <taxon>ecological metagenomes</taxon>
    </lineage>
</organism>
<keyword evidence="3" id="KW-0378">Hydrolase</keyword>
<dbReference type="InterPro" id="IPR037038">
    <property type="entry name" value="HepT-like_sf"/>
</dbReference>
<evidence type="ECO:0000313" key="5">
    <source>
        <dbReference type="EMBL" id="VAW33556.1"/>
    </source>
</evidence>
<dbReference type="Pfam" id="PF01934">
    <property type="entry name" value="HepT-like"/>
    <property type="match status" value="1"/>
</dbReference>
<evidence type="ECO:0000256" key="2">
    <source>
        <dbReference type="ARBA" id="ARBA00022722"/>
    </source>
</evidence>
<comment type="similarity">
    <text evidence="4">Belongs to the HepT RNase toxin family.</text>
</comment>
<dbReference type="NCBIfam" id="NF047751">
    <property type="entry name" value="HepT_toxin"/>
    <property type="match status" value="1"/>
</dbReference>